<protein>
    <submittedName>
        <fullName evidence="3">Response regulator</fullName>
    </submittedName>
</protein>
<dbReference type="InterPro" id="IPR001789">
    <property type="entry name" value="Sig_transdc_resp-reg_receiver"/>
</dbReference>
<dbReference type="PANTHER" id="PTHR43228">
    <property type="entry name" value="TWO-COMPONENT RESPONSE REGULATOR"/>
    <property type="match status" value="1"/>
</dbReference>
<evidence type="ECO:0000313" key="4">
    <source>
        <dbReference type="Proteomes" id="UP001596287"/>
    </source>
</evidence>
<dbReference type="Proteomes" id="UP001596287">
    <property type="component" value="Unassembled WGS sequence"/>
</dbReference>
<keyword evidence="4" id="KW-1185">Reference proteome</keyword>
<comment type="caution">
    <text evidence="3">The sequence shown here is derived from an EMBL/GenBank/DDBJ whole genome shotgun (WGS) entry which is preliminary data.</text>
</comment>
<dbReference type="InterPro" id="IPR011006">
    <property type="entry name" value="CheY-like_superfamily"/>
</dbReference>
<dbReference type="PANTHER" id="PTHR43228:SF1">
    <property type="entry name" value="TWO-COMPONENT RESPONSE REGULATOR ARR22"/>
    <property type="match status" value="1"/>
</dbReference>
<dbReference type="RefSeq" id="WP_379790554.1">
    <property type="nucleotide sequence ID" value="NZ_JBHSQB010000004.1"/>
</dbReference>
<dbReference type="SMART" id="SM00448">
    <property type="entry name" value="REC"/>
    <property type="match status" value="1"/>
</dbReference>
<dbReference type="Pfam" id="PF00072">
    <property type="entry name" value="Response_reg"/>
    <property type="match status" value="1"/>
</dbReference>
<evidence type="ECO:0000313" key="3">
    <source>
        <dbReference type="EMBL" id="MFC6095872.1"/>
    </source>
</evidence>
<organism evidence="3 4">
    <name type="scientific">Flavobacterium qiangtangense</name>
    <dbReference type="NCBI Taxonomy" id="1442595"/>
    <lineage>
        <taxon>Bacteria</taxon>
        <taxon>Pseudomonadati</taxon>
        <taxon>Bacteroidota</taxon>
        <taxon>Flavobacteriia</taxon>
        <taxon>Flavobacteriales</taxon>
        <taxon>Flavobacteriaceae</taxon>
        <taxon>Flavobacterium</taxon>
    </lineage>
</organism>
<evidence type="ECO:0000259" key="2">
    <source>
        <dbReference type="PROSITE" id="PS50110"/>
    </source>
</evidence>
<keyword evidence="1" id="KW-0597">Phosphoprotein</keyword>
<proteinExistence type="predicted"/>
<dbReference type="InterPro" id="IPR052048">
    <property type="entry name" value="ST_Response_Regulator"/>
</dbReference>
<sequence length="150" mass="17156">MLAELDIIKVVLVDDDAEDREFFEEVLSQLPFNVALTQYKNGQEFVDGMVSNKQAIPDLVFLDLNMPVKNGKEALKELRAMKEFKSIPVIAIYSTSTSEFDQAETFIAGADAFISKPSDYRDLKLLISKIFEIDWKRRNSDKRNFVITPL</sequence>
<accession>A0ABW1PM50</accession>
<feature type="modified residue" description="4-aspartylphosphate" evidence="1">
    <location>
        <position position="63"/>
    </location>
</feature>
<dbReference type="EMBL" id="JBHSQB010000004">
    <property type="protein sequence ID" value="MFC6095872.1"/>
    <property type="molecule type" value="Genomic_DNA"/>
</dbReference>
<dbReference type="SUPFAM" id="SSF52172">
    <property type="entry name" value="CheY-like"/>
    <property type="match status" value="1"/>
</dbReference>
<gene>
    <name evidence="3" type="ORF">ACFPVY_04370</name>
</gene>
<feature type="domain" description="Response regulatory" evidence="2">
    <location>
        <begin position="9"/>
        <end position="131"/>
    </location>
</feature>
<dbReference type="PROSITE" id="PS50110">
    <property type="entry name" value="RESPONSE_REGULATORY"/>
    <property type="match status" value="1"/>
</dbReference>
<evidence type="ECO:0000256" key="1">
    <source>
        <dbReference type="PROSITE-ProRule" id="PRU00169"/>
    </source>
</evidence>
<reference evidence="4" key="1">
    <citation type="journal article" date="2019" name="Int. J. Syst. Evol. Microbiol.">
        <title>The Global Catalogue of Microorganisms (GCM) 10K type strain sequencing project: providing services to taxonomists for standard genome sequencing and annotation.</title>
        <authorList>
            <consortium name="The Broad Institute Genomics Platform"/>
            <consortium name="The Broad Institute Genome Sequencing Center for Infectious Disease"/>
            <person name="Wu L."/>
            <person name="Ma J."/>
        </authorList>
    </citation>
    <scope>NUCLEOTIDE SEQUENCE [LARGE SCALE GENOMIC DNA]</scope>
    <source>
        <strain evidence="4">CCUG 49679</strain>
    </source>
</reference>
<dbReference type="Gene3D" id="3.40.50.2300">
    <property type="match status" value="1"/>
</dbReference>
<name>A0ABW1PM50_9FLAO</name>